<keyword evidence="4" id="KW-1185">Reference proteome</keyword>
<evidence type="ECO:0000313" key="3">
    <source>
        <dbReference type="EMBL" id="TBW37991.1"/>
    </source>
</evidence>
<sequence length="613" mass="63012">MSEPMRQPPVDPSAIQGGALRDAGLRPGRPMSEDPLEELARILGESSAHPVRPESVVEVGRRATPTLPMPLQLSALEAELFDELRSSVTPEARVRGTFAPEVRPIMPQHPADDHDIAALRITPERGDTAPPAVPQPIAGAEPPHETPWNDYYAYDEGVAAGSYDPALVSAPQPREGASRDPAAMPLDDGPRPTFDEFGRAEIARAADEARPYTTTEPVITPHPRREQRAVRKLAKRSSGLGTRLFVATLGLAVLGGGAWAGWKYFGPGAGSAPTLIRADGKPMKVVPEPGKAIAAGDARPTLTPDSGAGASKIVSMQEDPVDQVSGRTPEGKEVRVINPGAPRAGSDQPHTVKTVVVRPDGSIVSDAGTVRPPTPVRTLPIGADGATPPPVSAVPPSPPAAAEPPLQLQLPPEASAAPRPIAVPLPTDAPTSTRVATPPKAAVAPAPVTPPPAAAPKPATAPAPTVLAVPKPTVPAPTPTAAPAARAPAGAPLALGPVGPRLANAPAAPAPVAAAPVPLAPAVASAPPAAAGSGEWMVQISASKSDADARRSFADAQRRWSALSGRSVDVQQANLGDKGVFYRTRVSAGTRDQATALCEQLRAQGGQCMVVKR</sequence>
<dbReference type="Gene3D" id="3.30.70.1070">
    <property type="entry name" value="Sporulation related repeat"/>
    <property type="match status" value="1"/>
</dbReference>
<feature type="region of interest" description="Disordered" evidence="1">
    <location>
        <begin position="318"/>
        <end position="486"/>
    </location>
</feature>
<dbReference type="PRINTS" id="PR01217">
    <property type="entry name" value="PRICHEXTENSN"/>
</dbReference>
<dbReference type="AlphaFoldDB" id="A0A4Q9VQZ2"/>
<feature type="compositionally biased region" description="Pro residues" evidence="1">
    <location>
        <begin position="387"/>
        <end position="402"/>
    </location>
</feature>
<name>A0A4Q9VQZ2_9HYPH</name>
<evidence type="ECO:0000256" key="1">
    <source>
        <dbReference type="SAM" id="MobiDB-lite"/>
    </source>
</evidence>
<gene>
    <name evidence="3" type="ORF">EYW49_10285</name>
</gene>
<organism evidence="3 4">
    <name type="scientific">Siculibacillus lacustris</name>
    <dbReference type="NCBI Taxonomy" id="1549641"/>
    <lineage>
        <taxon>Bacteria</taxon>
        <taxon>Pseudomonadati</taxon>
        <taxon>Pseudomonadota</taxon>
        <taxon>Alphaproteobacteria</taxon>
        <taxon>Hyphomicrobiales</taxon>
        <taxon>Ancalomicrobiaceae</taxon>
        <taxon>Siculibacillus</taxon>
    </lineage>
</organism>
<protein>
    <submittedName>
        <fullName evidence="3">SPOR domain-containing protein</fullName>
    </submittedName>
</protein>
<comment type="caution">
    <text evidence="3">The sequence shown here is derived from an EMBL/GenBank/DDBJ whole genome shotgun (WGS) entry which is preliminary data.</text>
</comment>
<feature type="compositionally biased region" description="Pro residues" evidence="1">
    <location>
        <begin position="1"/>
        <end position="11"/>
    </location>
</feature>
<evidence type="ECO:0000259" key="2">
    <source>
        <dbReference type="PROSITE" id="PS51724"/>
    </source>
</evidence>
<dbReference type="EMBL" id="SJFN01000013">
    <property type="protein sequence ID" value="TBW37991.1"/>
    <property type="molecule type" value="Genomic_DNA"/>
</dbReference>
<evidence type="ECO:0000313" key="4">
    <source>
        <dbReference type="Proteomes" id="UP000292781"/>
    </source>
</evidence>
<reference evidence="3 4" key="1">
    <citation type="submission" date="2019-02" db="EMBL/GenBank/DDBJ databases">
        <title>Siculibacillus lacustris gen. nov., sp. nov., a new rosette-forming bacterium isolated from a freshwater crater lake (Lake St. Ana, Romania).</title>
        <authorList>
            <person name="Felfoldi T."/>
            <person name="Marton Z."/>
            <person name="Szabo A."/>
            <person name="Mentes A."/>
            <person name="Boka K."/>
            <person name="Marialigeti K."/>
            <person name="Mathe I."/>
            <person name="Koncz M."/>
            <person name="Schumann P."/>
            <person name="Toth E."/>
        </authorList>
    </citation>
    <scope>NUCLEOTIDE SEQUENCE [LARGE SCALE GENOMIC DNA]</scope>
    <source>
        <strain evidence="3 4">SA-279</strain>
    </source>
</reference>
<dbReference type="GO" id="GO:0042834">
    <property type="term" value="F:peptidoglycan binding"/>
    <property type="evidence" value="ECO:0007669"/>
    <property type="project" value="InterPro"/>
</dbReference>
<dbReference type="RefSeq" id="WP_131309249.1">
    <property type="nucleotide sequence ID" value="NZ_SJFN01000013.1"/>
</dbReference>
<dbReference type="Pfam" id="PF05036">
    <property type="entry name" value="SPOR"/>
    <property type="match status" value="1"/>
</dbReference>
<dbReference type="InterPro" id="IPR036680">
    <property type="entry name" value="SPOR-like_sf"/>
</dbReference>
<dbReference type="InterPro" id="IPR007730">
    <property type="entry name" value="SPOR-like_dom"/>
</dbReference>
<proteinExistence type="predicted"/>
<feature type="region of interest" description="Disordered" evidence="1">
    <location>
        <begin position="170"/>
        <end position="192"/>
    </location>
</feature>
<dbReference type="Proteomes" id="UP000292781">
    <property type="component" value="Unassembled WGS sequence"/>
</dbReference>
<feature type="compositionally biased region" description="Low complexity" evidence="1">
    <location>
        <begin position="403"/>
        <end position="418"/>
    </location>
</feature>
<accession>A0A4Q9VQZ2</accession>
<feature type="compositionally biased region" description="Low complexity" evidence="1">
    <location>
        <begin position="462"/>
        <end position="471"/>
    </location>
</feature>
<feature type="domain" description="SPOR" evidence="2">
    <location>
        <begin position="530"/>
        <end position="613"/>
    </location>
</feature>
<dbReference type="OrthoDB" id="7338235at2"/>
<feature type="compositionally biased region" description="Low complexity" evidence="1">
    <location>
        <begin position="433"/>
        <end position="446"/>
    </location>
</feature>
<feature type="region of interest" description="Disordered" evidence="1">
    <location>
        <begin position="1"/>
        <end position="33"/>
    </location>
</feature>
<feature type="compositionally biased region" description="Pro residues" evidence="1">
    <location>
        <begin position="447"/>
        <end position="461"/>
    </location>
</feature>
<dbReference type="PROSITE" id="PS51724">
    <property type="entry name" value="SPOR"/>
    <property type="match status" value="1"/>
</dbReference>